<organism evidence="1 2">
    <name type="scientific">Agrobacterium phage Atu_ph07</name>
    <dbReference type="NCBI Taxonomy" id="2024264"/>
    <lineage>
        <taxon>Viruses</taxon>
        <taxon>Duplodnaviria</taxon>
        <taxon>Heunggongvirae</taxon>
        <taxon>Uroviricota</taxon>
        <taxon>Caudoviricetes</taxon>
        <taxon>Polybotosvirus</taxon>
        <taxon>Polybotosvirus Atuph07</taxon>
    </lineage>
</organism>
<keyword evidence="2" id="KW-1185">Reference proteome</keyword>
<proteinExistence type="predicted"/>
<dbReference type="SUPFAM" id="SSF69322">
    <property type="entry name" value="Tricorn protease domain 2"/>
    <property type="match status" value="1"/>
</dbReference>
<dbReference type="KEGG" id="vg:40088579"/>
<evidence type="ECO:0000313" key="2">
    <source>
        <dbReference type="Proteomes" id="UP000223025"/>
    </source>
</evidence>
<protein>
    <submittedName>
        <fullName evidence="1">Uncharacterized protein</fullName>
    </submittedName>
</protein>
<evidence type="ECO:0000313" key="1">
    <source>
        <dbReference type="EMBL" id="AUZ95335.1"/>
    </source>
</evidence>
<reference evidence="1 2" key="1">
    <citation type="submission" date="2017-06" db="EMBL/GenBank/DDBJ databases">
        <authorList>
            <person name="Kim H.J."/>
            <person name="Triplett B.A."/>
        </authorList>
    </citation>
    <scope>NUCLEOTIDE SEQUENCE [LARGE SCALE GENOMIC DNA]</scope>
</reference>
<sequence>MADGNPLLAIHYSTNNTVRIYELLNGSFALIGAASGFPSSINSTAPEPTNILQWTNDGSRLLVTGRNGTTANVTSVSPAVLGPVTLYSGAITNSTLPINISYGREKNQIYLSPINGPVNATSVGLKVANNGLSALNFWVAPTSMNTVTSVSGSPDANWILYTRSTNSVTLAYTNGSNPNGTPIYSTHQQSLGFPTSAAYWSFDSSVVVIVASNGTSAYVYKPVKTVDPETSAITINLELIQQLPNIGTINRIAFSGDTRNVAISYVSSGNYTTVMFKKYGEYIIQQPTQFSNFGQTISFTRDGLHLIDAFTRVMYDFNGTSWAINTTAMSNVIAGGTSVSISPHIANALTETKIYDNAVEKFVKDLSTLDLRMFFLTSSAEFDKTLTNINQIPSEQIITGGDWPEDGLAISISESGGVGVYNINAADSNHPVTSSFIQARYAVIYDFITKQPMMFYDLGSNKIIPVGSNLKIDFRNDNLLTFTR</sequence>
<dbReference type="RefSeq" id="YP_009612241.1">
    <property type="nucleotide sequence ID" value="NC_042013.1"/>
</dbReference>
<dbReference type="Proteomes" id="UP000223025">
    <property type="component" value="Segment"/>
</dbReference>
<accession>A0A2L0V0N6</accession>
<dbReference type="InterPro" id="IPR015943">
    <property type="entry name" value="WD40/YVTN_repeat-like_dom_sf"/>
</dbReference>
<dbReference type="Gene3D" id="2.130.10.10">
    <property type="entry name" value="YVTN repeat-like/Quinoprotein amine dehydrogenase"/>
    <property type="match status" value="1"/>
</dbReference>
<dbReference type="GeneID" id="40088579"/>
<name>A0A2L0V0N6_9CAUD</name>
<dbReference type="EMBL" id="MF403008">
    <property type="protein sequence ID" value="AUZ95335.1"/>
    <property type="molecule type" value="Genomic_DNA"/>
</dbReference>